<evidence type="ECO:0000313" key="3">
    <source>
        <dbReference type="Ensembl" id="ENSSGRP00000020040.1"/>
    </source>
</evidence>
<organism evidence="3 4">
    <name type="scientific">Sinocyclocheilus grahami</name>
    <name type="common">Dianchi golden-line fish</name>
    <name type="synonym">Barbus grahami</name>
    <dbReference type="NCBI Taxonomy" id="75366"/>
    <lineage>
        <taxon>Eukaryota</taxon>
        <taxon>Metazoa</taxon>
        <taxon>Chordata</taxon>
        <taxon>Craniata</taxon>
        <taxon>Vertebrata</taxon>
        <taxon>Euteleostomi</taxon>
        <taxon>Actinopterygii</taxon>
        <taxon>Neopterygii</taxon>
        <taxon>Teleostei</taxon>
        <taxon>Ostariophysi</taxon>
        <taxon>Cypriniformes</taxon>
        <taxon>Cyprinidae</taxon>
        <taxon>Cyprininae</taxon>
        <taxon>Sinocyclocheilus</taxon>
    </lineage>
</organism>
<dbReference type="PANTHER" id="PTHR44279:SF2">
    <property type="entry name" value="HYDROXYSTEROID (11-BETA) DEHYDROGENASE 1-LIKE B-RELATED"/>
    <property type="match status" value="1"/>
</dbReference>
<comment type="similarity">
    <text evidence="1">Belongs to the short-chain dehydrogenases/reductases (SDR) family.</text>
</comment>
<accession>A0A672L6R0</accession>
<dbReference type="OMA" id="ASCAPEH"/>
<evidence type="ECO:0000256" key="2">
    <source>
        <dbReference type="ARBA" id="ARBA00023002"/>
    </source>
</evidence>
<dbReference type="Proteomes" id="UP000472262">
    <property type="component" value="Unassembled WGS sequence"/>
</dbReference>
<dbReference type="InterPro" id="IPR051253">
    <property type="entry name" value="11-beta-HSD"/>
</dbReference>
<keyword evidence="2" id="KW-0560">Oxidoreductase</keyword>
<name>A0A672L6R0_SINGR</name>
<reference evidence="3" key="1">
    <citation type="submission" date="2025-08" db="UniProtKB">
        <authorList>
            <consortium name="Ensembl"/>
        </authorList>
    </citation>
    <scope>IDENTIFICATION</scope>
</reference>
<keyword evidence="4" id="KW-1185">Reference proteome</keyword>
<protein>
    <submittedName>
        <fullName evidence="3">Hydroxysteroid (11-beta) dehydrogenase 1-like b</fullName>
    </submittedName>
</protein>
<dbReference type="PANTHER" id="PTHR44279">
    <property type="entry name" value="HYDROXYSTEROID (11-BETA) DEHYDROGENASE 1-LIKE B-RELATED"/>
    <property type="match status" value="1"/>
</dbReference>
<sequence>YGIDLVSTFSFIGPKIASCAPEHISKSLDSSFLKDHMTLKTAVKIQLCGLDLVGNHVGNTDVELWNGDSDHGRSLMQVNFVSYVQMAAAALPVLETSGGSIIVSKLASPFVAPYTATKFAMNAFFGALQNELALKKSNMSVSILILGLVRHRISHE</sequence>
<dbReference type="InterPro" id="IPR002347">
    <property type="entry name" value="SDR_fam"/>
</dbReference>
<dbReference type="PROSITE" id="PS00061">
    <property type="entry name" value="ADH_SHORT"/>
    <property type="match status" value="1"/>
</dbReference>
<dbReference type="Pfam" id="PF00106">
    <property type="entry name" value="adh_short"/>
    <property type="match status" value="1"/>
</dbReference>
<dbReference type="InterPro" id="IPR020904">
    <property type="entry name" value="Sc_DH/Rdtase_CS"/>
</dbReference>
<proteinExistence type="inferred from homology"/>
<reference evidence="3" key="2">
    <citation type="submission" date="2025-09" db="UniProtKB">
        <authorList>
            <consortium name="Ensembl"/>
        </authorList>
    </citation>
    <scope>IDENTIFICATION</scope>
</reference>
<dbReference type="InterPro" id="IPR036291">
    <property type="entry name" value="NAD(P)-bd_dom_sf"/>
</dbReference>
<evidence type="ECO:0000313" key="4">
    <source>
        <dbReference type="Proteomes" id="UP000472262"/>
    </source>
</evidence>
<dbReference type="InParanoid" id="A0A672L6R0"/>
<dbReference type="AlphaFoldDB" id="A0A672L6R0"/>
<dbReference type="Gene3D" id="3.40.50.720">
    <property type="entry name" value="NAD(P)-binding Rossmann-like Domain"/>
    <property type="match status" value="1"/>
</dbReference>
<evidence type="ECO:0000256" key="1">
    <source>
        <dbReference type="ARBA" id="ARBA00006484"/>
    </source>
</evidence>
<dbReference type="Ensembl" id="ENSSGRT00000021652.1">
    <property type="protein sequence ID" value="ENSSGRP00000020040.1"/>
    <property type="gene ID" value="ENSSGRG00000012130.1"/>
</dbReference>
<dbReference type="SUPFAM" id="SSF51735">
    <property type="entry name" value="NAD(P)-binding Rossmann-fold domains"/>
    <property type="match status" value="1"/>
</dbReference>
<dbReference type="GO" id="GO:0016491">
    <property type="term" value="F:oxidoreductase activity"/>
    <property type="evidence" value="ECO:0007669"/>
    <property type="project" value="UniProtKB-KW"/>
</dbReference>